<dbReference type="Proteomes" id="UP000018895">
    <property type="component" value="Unassembled WGS sequence"/>
</dbReference>
<dbReference type="Gene3D" id="3.40.33.10">
    <property type="entry name" value="CAP"/>
    <property type="match status" value="1"/>
</dbReference>
<reference evidence="4" key="1">
    <citation type="journal article" date="2014" name="Genome Announc.">
        <title>Draft Genome Sequences of Three Alkaliphilic Bacillus Strains, Bacillus wakoensis JCM 9140T, Bacillus akibai JCM 9157T, and Bacillus hemicellulosilyticus JCM 9152T.</title>
        <authorList>
            <person name="Yuki M."/>
            <person name="Oshima K."/>
            <person name="Suda W."/>
            <person name="Oshida Y."/>
            <person name="Kitamura K."/>
            <person name="Iida T."/>
            <person name="Hattori M."/>
            <person name="Ohkuma M."/>
        </authorList>
    </citation>
    <scope>NUCLEOTIDE SEQUENCE [LARGE SCALE GENOMIC DNA]</scope>
    <source>
        <strain evidence="4">JCM 9152</strain>
    </source>
</reference>
<dbReference type="RefSeq" id="WP_035344221.1">
    <property type="nucleotide sequence ID" value="NZ_BAUU01000015.1"/>
</dbReference>
<feature type="signal peptide" evidence="2">
    <location>
        <begin position="1"/>
        <end position="22"/>
    </location>
</feature>
<sequence length="304" mass="34712">MKKMKWITIVLILLLFTACNQADEARNDNMQNRGTTGQLSSDYTTESSDEFPHTKPIQIQHAKYDYTVQNSQEITRAEIEKLLPTDVLQQLPQNIRHITVEDLERFIPEGAAQLSPEQIMERIQRGGGQGHVQPPTQPERPQQRPEQQRPEAPDETVEQQPAPETEQPEQEETAQQTEGISEVEQQVIDLTNQERRNNGLPELQADSSLSHVAREKSRDMQQNNYFSHTSPTYGSPFDMMRDYGVSYNSAGENIAQGQRSAQEVVQAWMNSEGHRANILSTDFTHIGVGYIEQGNYWTQMFISR</sequence>
<dbReference type="EMBL" id="BAUU01000015">
    <property type="protein sequence ID" value="GAE31039.1"/>
    <property type="molecule type" value="Genomic_DNA"/>
</dbReference>
<dbReference type="PANTHER" id="PTHR31157:SF1">
    <property type="entry name" value="SCP DOMAIN-CONTAINING PROTEIN"/>
    <property type="match status" value="1"/>
</dbReference>
<evidence type="ECO:0000313" key="5">
    <source>
        <dbReference type="Proteomes" id="UP000018895"/>
    </source>
</evidence>
<dbReference type="PANTHER" id="PTHR31157">
    <property type="entry name" value="SCP DOMAIN-CONTAINING PROTEIN"/>
    <property type="match status" value="1"/>
</dbReference>
<dbReference type="NCBIfam" id="TIGR02909">
    <property type="entry name" value="spore_YkwD"/>
    <property type="match status" value="1"/>
</dbReference>
<protein>
    <submittedName>
        <fullName evidence="4">Transporter</fullName>
    </submittedName>
</protein>
<keyword evidence="2" id="KW-0732">Signal</keyword>
<dbReference type="PROSITE" id="PS51257">
    <property type="entry name" value="PROKAR_LIPOPROTEIN"/>
    <property type="match status" value="1"/>
</dbReference>
<dbReference type="InterPro" id="IPR014258">
    <property type="entry name" value="CAP_domain_YkwD-like"/>
</dbReference>
<gene>
    <name evidence="4" type="ORF">JCM9152_2477</name>
</gene>
<name>W4QI87_9BACI</name>
<proteinExistence type="predicted"/>
<evidence type="ECO:0000259" key="3">
    <source>
        <dbReference type="Pfam" id="PF00188"/>
    </source>
</evidence>
<feature type="domain" description="SCP" evidence="3">
    <location>
        <begin position="189"/>
        <end position="301"/>
    </location>
</feature>
<keyword evidence="5" id="KW-1185">Reference proteome</keyword>
<comment type="caution">
    <text evidence="4">The sequence shown here is derived from an EMBL/GenBank/DDBJ whole genome shotgun (WGS) entry which is preliminary data.</text>
</comment>
<evidence type="ECO:0000256" key="2">
    <source>
        <dbReference type="SAM" id="SignalP"/>
    </source>
</evidence>
<dbReference type="InterPro" id="IPR035940">
    <property type="entry name" value="CAP_sf"/>
</dbReference>
<feature type="compositionally biased region" description="Polar residues" evidence="1">
    <location>
        <begin position="28"/>
        <end position="46"/>
    </location>
</feature>
<feature type="region of interest" description="Disordered" evidence="1">
    <location>
        <begin position="195"/>
        <end position="219"/>
    </location>
</feature>
<dbReference type="InterPro" id="IPR014044">
    <property type="entry name" value="CAP_dom"/>
</dbReference>
<dbReference type="AlphaFoldDB" id="W4QI87"/>
<dbReference type="CDD" id="cd05379">
    <property type="entry name" value="CAP_bacterial"/>
    <property type="match status" value="1"/>
</dbReference>
<feature type="region of interest" description="Disordered" evidence="1">
    <location>
        <begin position="124"/>
        <end position="180"/>
    </location>
</feature>
<evidence type="ECO:0000313" key="4">
    <source>
        <dbReference type="EMBL" id="GAE31039.1"/>
    </source>
</evidence>
<feature type="compositionally biased region" description="Basic and acidic residues" evidence="1">
    <location>
        <begin position="141"/>
        <end position="152"/>
    </location>
</feature>
<evidence type="ECO:0000256" key="1">
    <source>
        <dbReference type="SAM" id="MobiDB-lite"/>
    </source>
</evidence>
<feature type="region of interest" description="Disordered" evidence="1">
    <location>
        <begin position="27"/>
        <end position="52"/>
    </location>
</feature>
<feature type="chain" id="PRO_5038484668" evidence="2">
    <location>
        <begin position="23"/>
        <end position="304"/>
    </location>
</feature>
<accession>W4QI87</accession>
<dbReference type="Pfam" id="PF00188">
    <property type="entry name" value="CAP"/>
    <property type="match status" value="1"/>
</dbReference>
<organism evidence="4 5">
    <name type="scientific">Halalkalibacter hemicellulosilyticusJCM 9152</name>
    <dbReference type="NCBI Taxonomy" id="1236971"/>
    <lineage>
        <taxon>Bacteria</taxon>
        <taxon>Bacillati</taxon>
        <taxon>Bacillota</taxon>
        <taxon>Bacilli</taxon>
        <taxon>Bacillales</taxon>
        <taxon>Bacillaceae</taxon>
        <taxon>Halalkalibacter</taxon>
    </lineage>
</organism>
<dbReference type="STRING" id="1236971.JCM9152_2477"/>
<dbReference type="SUPFAM" id="SSF55797">
    <property type="entry name" value="PR-1-like"/>
    <property type="match status" value="1"/>
</dbReference>